<sequence>MADRSANLILGFTNRFSGPARHAARDMDRFGETVRRNSRLSAAATVGMGRAGNAMVAGASAAAGLLAPAAAAAGAVASVRRFAEAELAIERIGITAGASADQTRAAFAVIQKAAQDFALSQDEITAGLDTLVASGRDLDDALAFLPSVAATAQASGSAITDIASTADAVGTNFKISGQDMQRAFDILVEGGKAGKFELKDMATYLPSLAPAFAAIGYEGEEGLKRMVSMLQVLRTGTGSAEEAASAAANIFAKIESEETANKFKKFGVDLRGEMKRARAEGKDLLQFFIELTRKTVNGDLSKLPQIFGDMQMATGMRALLTNGQTFVEVMEQLGQATGATGKDLARVLGTTQAQINKMSSSWDAFVQSLGAGIAPIAVPVMDEVSEEINEHLDYQRGVARENAAGGSEREAFAEYARLYDEAYGKGYFNGIAKQGEFLKDMGAFGRGDLRSPFERIQQLIQSQKRGNKEPFGPVLPDLGVTRRGGALPVPDRAPTMLPATTPNANMDYAAQRESYNEGRRQRERAAPRGPAPDFTSGGRGQGAALGNPDGFMSPEQRAYIEQRNRMAGIALPPVPGPSPALQSALDQASARTHNFWGGAGKPEIAAPLAEEGTKAQAMAESIGAAILQALSITASPTVQLGGMQPALAMAQQIAAVLDGIPGKAAAAAQAASAAARDAEARWSARYREEVDGLHADFS</sequence>
<name>A0ACD4NVM3_9HYPH</name>
<reference evidence="1" key="1">
    <citation type="submission" date="2022-11" db="EMBL/GenBank/DDBJ databases">
        <title>beta-Carotene-producing bacterium, Jeongeuplla avenae sp. nov., alleviates the salt stress of Arabidopsis seedlings.</title>
        <authorList>
            <person name="Jiang L."/>
            <person name="Lee J."/>
        </authorList>
    </citation>
    <scope>NUCLEOTIDE SEQUENCE</scope>
    <source>
        <strain evidence="1">DY_R2A_6</strain>
    </source>
</reference>
<accession>A0ACD4NVM3</accession>
<proteinExistence type="predicted"/>
<keyword evidence="2" id="KW-1185">Reference proteome</keyword>
<gene>
    <name evidence="1" type="ORF">OXU80_10605</name>
</gene>
<dbReference type="Proteomes" id="UP001163223">
    <property type="component" value="Chromosome"/>
</dbReference>
<protein>
    <submittedName>
        <fullName evidence="1">Phage tail tape measure protein</fullName>
    </submittedName>
</protein>
<evidence type="ECO:0000313" key="2">
    <source>
        <dbReference type="Proteomes" id="UP001163223"/>
    </source>
</evidence>
<organism evidence="1 2">
    <name type="scientific">Antarcticirhabdus aurantiaca</name>
    <dbReference type="NCBI Taxonomy" id="2606717"/>
    <lineage>
        <taxon>Bacteria</taxon>
        <taxon>Pseudomonadati</taxon>
        <taxon>Pseudomonadota</taxon>
        <taxon>Alphaproteobacteria</taxon>
        <taxon>Hyphomicrobiales</taxon>
        <taxon>Aurantimonadaceae</taxon>
        <taxon>Antarcticirhabdus</taxon>
    </lineage>
</organism>
<evidence type="ECO:0000313" key="1">
    <source>
        <dbReference type="EMBL" id="WAJ30619.1"/>
    </source>
</evidence>
<dbReference type="EMBL" id="CP113520">
    <property type="protein sequence ID" value="WAJ30619.1"/>
    <property type="molecule type" value="Genomic_DNA"/>
</dbReference>